<sequence>MNKISSTTSYHRKFSVNCPTLSCKIIEITKNNKYHIGSKFGIVEVCYSARELKPLGTTDFSKLYEIPSGEVSIREAACFQSAGSVPGGLCNCKSEYSNNKCHCKKLEDNIKSGYTCESDVAVKIYLSASKAVNKTYNNLFNNNKTQYSGFSVLGFDNENIT</sequence>
<evidence type="ECO:0000313" key="2">
    <source>
        <dbReference type="Proteomes" id="UP000265703"/>
    </source>
</evidence>
<proteinExistence type="predicted"/>
<organism evidence="1 2">
    <name type="scientific">Glomus cerebriforme</name>
    <dbReference type="NCBI Taxonomy" id="658196"/>
    <lineage>
        <taxon>Eukaryota</taxon>
        <taxon>Fungi</taxon>
        <taxon>Fungi incertae sedis</taxon>
        <taxon>Mucoromycota</taxon>
        <taxon>Glomeromycotina</taxon>
        <taxon>Glomeromycetes</taxon>
        <taxon>Glomerales</taxon>
        <taxon>Glomeraceae</taxon>
        <taxon>Glomus</taxon>
    </lineage>
</organism>
<name>A0A397SSS8_9GLOM</name>
<reference evidence="1 2" key="1">
    <citation type="submission" date="2018-06" db="EMBL/GenBank/DDBJ databases">
        <title>Comparative genomics reveals the genomic features of Rhizophagus irregularis, R. cerebriforme, R. diaphanum and Gigaspora rosea, and their symbiotic lifestyle signature.</title>
        <authorList>
            <person name="Morin E."/>
            <person name="San Clemente H."/>
            <person name="Chen E.C.H."/>
            <person name="De La Providencia I."/>
            <person name="Hainaut M."/>
            <person name="Kuo A."/>
            <person name="Kohler A."/>
            <person name="Murat C."/>
            <person name="Tang N."/>
            <person name="Roy S."/>
            <person name="Loubradou J."/>
            <person name="Henrissat B."/>
            <person name="Grigoriev I.V."/>
            <person name="Corradi N."/>
            <person name="Roux C."/>
            <person name="Martin F.M."/>
        </authorList>
    </citation>
    <scope>NUCLEOTIDE SEQUENCE [LARGE SCALE GENOMIC DNA]</scope>
    <source>
        <strain evidence="1 2">DAOM 227022</strain>
    </source>
</reference>
<comment type="caution">
    <text evidence="1">The sequence shown here is derived from an EMBL/GenBank/DDBJ whole genome shotgun (WGS) entry which is preliminary data.</text>
</comment>
<dbReference type="Proteomes" id="UP000265703">
    <property type="component" value="Unassembled WGS sequence"/>
</dbReference>
<protein>
    <submittedName>
        <fullName evidence="1">Uncharacterized protein</fullName>
    </submittedName>
</protein>
<keyword evidence="2" id="KW-1185">Reference proteome</keyword>
<dbReference type="OrthoDB" id="2430997at2759"/>
<evidence type="ECO:0000313" key="1">
    <source>
        <dbReference type="EMBL" id="RIA89220.1"/>
    </source>
</evidence>
<dbReference type="EMBL" id="QKYT01000228">
    <property type="protein sequence ID" value="RIA89220.1"/>
    <property type="molecule type" value="Genomic_DNA"/>
</dbReference>
<gene>
    <name evidence="1" type="ORF">C1645_825178</name>
</gene>
<accession>A0A397SSS8</accession>
<dbReference type="AlphaFoldDB" id="A0A397SSS8"/>
<dbReference type="STRING" id="658196.A0A397SSS8"/>